<keyword evidence="5" id="KW-0807">Transducer</keyword>
<evidence type="ECO:0000256" key="1">
    <source>
        <dbReference type="ARBA" id="ARBA00004370"/>
    </source>
</evidence>
<proteinExistence type="predicted"/>
<evidence type="ECO:0000313" key="9">
    <source>
        <dbReference type="RefSeq" id="XP_008047689.1"/>
    </source>
</evidence>
<feature type="transmembrane region" description="Helical" evidence="6">
    <location>
        <begin position="137"/>
        <end position="156"/>
    </location>
</feature>
<dbReference type="RefSeq" id="XP_008047689.1">
    <property type="nucleotide sequence ID" value="XM_008049498.2"/>
</dbReference>
<keyword evidence="8" id="KW-1185">Reference proteome</keyword>
<protein>
    <submittedName>
        <fullName evidence="9">Probable G-protein coupled receptor 160</fullName>
    </submittedName>
</protein>
<dbReference type="PANTHER" id="PTHR15573">
    <property type="entry name" value="G-PROTEIN COUPLED RECEPTOR 160-RELATED"/>
    <property type="match status" value="1"/>
</dbReference>
<dbReference type="AlphaFoldDB" id="A0A1U7SIJ5"/>
<keyword evidence="3 6" id="KW-1133">Transmembrane helix</keyword>
<dbReference type="GO" id="GO:0005886">
    <property type="term" value="C:plasma membrane"/>
    <property type="evidence" value="ECO:0007669"/>
    <property type="project" value="TreeGrafter"/>
</dbReference>
<evidence type="ECO:0000313" key="8">
    <source>
        <dbReference type="Proteomes" id="UP000189704"/>
    </source>
</evidence>
<dbReference type="InterPro" id="IPR017452">
    <property type="entry name" value="GPCR_Rhodpsn_7TM"/>
</dbReference>
<comment type="subcellular location">
    <subcellularLocation>
        <location evidence="1">Membrane</location>
    </subcellularLocation>
</comment>
<feature type="transmembrane region" description="Helical" evidence="6">
    <location>
        <begin position="91"/>
        <end position="116"/>
    </location>
</feature>
<feature type="transmembrane region" description="Helical" evidence="6">
    <location>
        <begin position="57"/>
        <end position="79"/>
    </location>
</feature>
<dbReference type="Proteomes" id="UP000189704">
    <property type="component" value="Unplaced"/>
</dbReference>
<name>A0A1U7SIJ5_CARSF</name>
<evidence type="ECO:0000256" key="4">
    <source>
        <dbReference type="ARBA" id="ARBA00023136"/>
    </source>
</evidence>
<organism evidence="8 9">
    <name type="scientific">Carlito syrichta</name>
    <name type="common">Philippine tarsier</name>
    <name type="synonym">Tarsius syrichta</name>
    <dbReference type="NCBI Taxonomy" id="1868482"/>
    <lineage>
        <taxon>Eukaryota</taxon>
        <taxon>Metazoa</taxon>
        <taxon>Chordata</taxon>
        <taxon>Craniata</taxon>
        <taxon>Vertebrata</taxon>
        <taxon>Euteleostomi</taxon>
        <taxon>Mammalia</taxon>
        <taxon>Eutheria</taxon>
        <taxon>Euarchontoglires</taxon>
        <taxon>Primates</taxon>
        <taxon>Haplorrhini</taxon>
        <taxon>Tarsiiformes</taxon>
        <taxon>Tarsiidae</taxon>
        <taxon>Carlito</taxon>
    </lineage>
</organism>
<evidence type="ECO:0000256" key="5">
    <source>
        <dbReference type="ARBA" id="ARBA00023224"/>
    </source>
</evidence>
<dbReference type="Gene3D" id="1.20.1070.10">
    <property type="entry name" value="Rhodopsin 7-helix transmembrane proteins"/>
    <property type="match status" value="1"/>
</dbReference>
<dbReference type="GeneID" id="103250921"/>
<dbReference type="KEGG" id="csyr:103250921"/>
<keyword evidence="2 6" id="KW-0812">Transmembrane</keyword>
<gene>
    <name evidence="9" type="primary">GPR160</name>
</gene>
<evidence type="ECO:0000256" key="2">
    <source>
        <dbReference type="ARBA" id="ARBA00022692"/>
    </source>
</evidence>
<feature type="transmembrane region" description="Helical" evidence="6">
    <location>
        <begin position="27"/>
        <end position="45"/>
    </location>
</feature>
<dbReference type="GO" id="GO:0007165">
    <property type="term" value="P:signal transduction"/>
    <property type="evidence" value="ECO:0007669"/>
    <property type="project" value="UniProtKB-KW"/>
</dbReference>
<feature type="transmembrane region" description="Helical" evidence="6">
    <location>
        <begin position="277"/>
        <end position="294"/>
    </location>
</feature>
<evidence type="ECO:0000259" key="7">
    <source>
        <dbReference type="PROSITE" id="PS50262"/>
    </source>
</evidence>
<feature type="domain" description="G-protein coupled receptors family 1 profile" evidence="7">
    <location>
        <begin position="34"/>
        <end position="292"/>
    </location>
</feature>
<keyword evidence="4 6" id="KW-0472">Membrane</keyword>
<dbReference type="OrthoDB" id="9947933at2759"/>
<dbReference type="PROSITE" id="PS50262">
    <property type="entry name" value="G_PROTEIN_RECEP_F1_2"/>
    <property type="match status" value="1"/>
</dbReference>
<dbReference type="CTD" id="26996"/>
<sequence length="338" mass="39121">MTALSSENCSLQYQIHQTNQPLDVNCLLFLIVLGKILLNILTLGMRRKNTHQNFMEYFCISLAFVDLLLLVNISIISYFRDFVLLGIRFTKYHICLLTQIISFTYGFLHYPVFLIACLDYCVNVSKTTKLSFKCQKLFYLFAVMLIWISVFTYVLGDPAIYQSLQAQNVYSYRCPFYVSIQSYWLSVFMVMTLLIAFIVSWSEVIPLIQAIRVTSYMNETVLYFPLSSHSSCTVRSKKALLSQLLVCFLGTWLPFVGLQGTLLILQVQIPAFIEMNIPWLYFVNSFLVAAVYWFNDHKLSLEDIALPLDPFVHWKCCFLPLTIPTLEKMEKPISITIC</sequence>
<feature type="transmembrane region" description="Helical" evidence="6">
    <location>
        <begin position="176"/>
        <end position="199"/>
    </location>
</feature>
<keyword evidence="9" id="KW-0675">Receptor</keyword>
<reference evidence="9" key="1">
    <citation type="submission" date="2025-08" db="UniProtKB">
        <authorList>
            <consortium name="RefSeq"/>
        </authorList>
    </citation>
    <scope>IDENTIFICATION</scope>
</reference>
<accession>A0A1U7SIJ5</accession>
<feature type="transmembrane region" description="Helical" evidence="6">
    <location>
        <begin position="244"/>
        <end position="265"/>
    </location>
</feature>
<evidence type="ECO:0000256" key="3">
    <source>
        <dbReference type="ARBA" id="ARBA00022989"/>
    </source>
</evidence>
<dbReference type="GO" id="GO:0043235">
    <property type="term" value="C:receptor complex"/>
    <property type="evidence" value="ECO:0007669"/>
    <property type="project" value="TreeGrafter"/>
</dbReference>
<evidence type="ECO:0000256" key="6">
    <source>
        <dbReference type="SAM" id="Phobius"/>
    </source>
</evidence>
<dbReference type="PANTHER" id="PTHR15573:SF0">
    <property type="entry name" value="G-PROTEIN COUPLED RECEPTOR 160-RELATED"/>
    <property type="match status" value="1"/>
</dbReference>
<dbReference type="InterPro" id="IPR042353">
    <property type="entry name" value="GPR160"/>
</dbReference>